<proteinExistence type="predicted"/>
<dbReference type="Proteomes" id="UP000294360">
    <property type="component" value="Chromosome"/>
</dbReference>
<evidence type="ECO:0000313" key="1">
    <source>
        <dbReference type="EMBL" id="VFU08366.1"/>
    </source>
</evidence>
<sequence>MAHPRRRSYIDAEPLDASHVRIREFPARAPGLNMSIPALAAPEEH</sequence>
<evidence type="ECO:0000313" key="2">
    <source>
        <dbReference type="Proteomes" id="UP000294360"/>
    </source>
</evidence>
<dbReference type="RefSeq" id="WP_166795880.1">
    <property type="nucleotide sequence ID" value="NZ_CP139089.1"/>
</dbReference>
<name>A0A4U8YY09_METTU</name>
<accession>A0A4U8YY09</accession>
<protein>
    <submittedName>
        <fullName evidence="1">Uncharacterized protein</fullName>
    </submittedName>
</protein>
<dbReference type="KEGG" id="mtun:MTUNDRAET4_1473"/>
<gene>
    <name evidence="1" type="ORF">MTUNDRAET4_1473</name>
</gene>
<dbReference type="AlphaFoldDB" id="A0A4U8YY09"/>
<reference evidence="1 2" key="1">
    <citation type="submission" date="2019-03" db="EMBL/GenBank/DDBJ databases">
        <authorList>
            <person name="Kox A.R. M."/>
        </authorList>
    </citation>
    <scope>NUCLEOTIDE SEQUENCE [LARGE SCALE GENOMIC DNA]</scope>
    <source>
        <strain evidence="1">MTUNDRAET4 annotated genome</strain>
    </source>
</reference>
<dbReference type="EMBL" id="LR536450">
    <property type="protein sequence ID" value="VFU08366.1"/>
    <property type="molecule type" value="Genomic_DNA"/>
</dbReference>
<organism evidence="1 2">
    <name type="scientific">Methylocella tundrae</name>
    <dbReference type="NCBI Taxonomy" id="227605"/>
    <lineage>
        <taxon>Bacteria</taxon>
        <taxon>Pseudomonadati</taxon>
        <taxon>Pseudomonadota</taxon>
        <taxon>Alphaproteobacteria</taxon>
        <taxon>Hyphomicrobiales</taxon>
        <taxon>Beijerinckiaceae</taxon>
        <taxon>Methylocella</taxon>
    </lineage>
</organism>